<evidence type="ECO:0000313" key="1">
    <source>
        <dbReference type="EMBL" id="KAJ5593329.1"/>
    </source>
</evidence>
<comment type="caution">
    <text evidence="1">The sequence shown here is derived from an EMBL/GenBank/DDBJ whole genome shotgun (WGS) entry which is preliminary data.</text>
</comment>
<dbReference type="EMBL" id="JAQJAE010000005">
    <property type="protein sequence ID" value="KAJ5593329.1"/>
    <property type="molecule type" value="Genomic_DNA"/>
</dbReference>
<accession>A0AAD6DUB3</accession>
<dbReference type="Proteomes" id="UP001213799">
    <property type="component" value="Unassembled WGS sequence"/>
</dbReference>
<reference evidence="1" key="2">
    <citation type="submission" date="2023-01" db="EMBL/GenBank/DDBJ databases">
        <authorList>
            <person name="Petersen C."/>
        </authorList>
    </citation>
    <scope>NUCLEOTIDE SEQUENCE</scope>
    <source>
        <strain evidence="1">IBT 12815</strain>
    </source>
</reference>
<name>A0AAD6DUB3_9EURO</name>
<organism evidence="1 2">
    <name type="scientific">Penicillium hordei</name>
    <dbReference type="NCBI Taxonomy" id="40994"/>
    <lineage>
        <taxon>Eukaryota</taxon>
        <taxon>Fungi</taxon>
        <taxon>Dikarya</taxon>
        <taxon>Ascomycota</taxon>
        <taxon>Pezizomycotina</taxon>
        <taxon>Eurotiomycetes</taxon>
        <taxon>Eurotiomycetidae</taxon>
        <taxon>Eurotiales</taxon>
        <taxon>Aspergillaceae</taxon>
        <taxon>Penicillium</taxon>
    </lineage>
</organism>
<dbReference type="AlphaFoldDB" id="A0AAD6DUB3"/>
<proteinExistence type="predicted"/>
<gene>
    <name evidence="1" type="ORF">N7537_010233</name>
</gene>
<reference evidence="1" key="1">
    <citation type="journal article" date="2023" name="IMA Fungus">
        <title>Comparative genomic study of the Penicillium genus elucidates a diverse pangenome and 15 lateral gene transfer events.</title>
        <authorList>
            <person name="Petersen C."/>
            <person name="Sorensen T."/>
            <person name="Nielsen M.R."/>
            <person name="Sondergaard T.E."/>
            <person name="Sorensen J.L."/>
            <person name="Fitzpatrick D.A."/>
            <person name="Frisvad J.C."/>
            <person name="Nielsen K.L."/>
        </authorList>
    </citation>
    <scope>NUCLEOTIDE SEQUENCE</scope>
    <source>
        <strain evidence="1">IBT 12815</strain>
    </source>
</reference>
<dbReference type="GeneID" id="81591529"/>
<evidence type="ECO:0000313" key="2">
    <source>
        <dbReference type="Proteomes" id="UP001213799"/>
    </source>
</evidence>
<sequence>MLICICRLTVKSDLSHSVVTTKEASEIDLTAAQGACAPGIRKVNFVFEVDVKKLKHGIMHSLQYPKT</sequence>
<keyword evidence="2" id="KW-1185">Reference proteome</keyword>
<protein>
    <submittedName>
        <fullName evidence="1">Uncharacterized protein</fullName>
    </submittedName>
</protein>
<dbReference type="RefSeq" id="XP_056749955.1">
    <property type="nucleotide sequence ID" value="XM_056901287.1"/>
</dbReference>